<comment type="subcellular location">
    <subcellularLocation>
        <location evidence="1">Cell membrane</location>
        <topology evidence="1">Multi-pass membrane protein</topology>
    </subcellularLocation>
    <subcellularLocation>
        <location evidence="8">Membrane</location>
        <topology evidence="8">Multi-pass membrane protein</topology>
    </subcellularLocation>
</comment>
<keyword evidence="5 8" id="KW-0653">Protein transport</keyword>
<evidence type="ECO:0000256" key="7">
    <source>
        <dbReference type="ARBA" id="ARBA00023136"/>
    </source>
</evidence>
<feature type="transmembrane region" description="Helical" evidence="9">
    <location>
        <begin position="158"/>
        <end position="179"/>
    </location>
</feature>
<evidence type="ECO:0000256" key="9">
    <source>
        <dbReference type="SAM" id="Phobius"/>
    </source>
</evidence>
<keyword evidence="7 9" id="KW-0472">Membrane</keyword>
<proteinExistence type="inferred from homology"/>
<dbReference type="Pfam" id="PF01618">
    <property type="entry name" value="MotA_ExbB"/>
    <property type="match status" value="1"/>
</dbReference>
<evidence type="ECO:0000256" key="4">
    <source>
        <dbReference type="ARBA" id="ARBA00022692"/>
    </source>
</evidence>
<sequence>MELINQALYLFHKGGPVMYVLSACSLFTLTIAIERLLYYRSISVNSRLFQQKLQSLLEKQHFTDALQLCDQTKNLFSRIAQAGLQAHQRGSQVDNSLESAATLAAARLREHLDELSMIVTLAPLLGLLGTVIGMIQSFSVLNVQTGQPMAITGGVGEALIATATGLSVATAALVIHALFSRWVNRQITDIEQLAALVIDTTLIKKASRRDAHEIA</sequence>
<evidence type="ECO:0000313" key="11">
    <source>
        <dbReference type="EMBL" id="SEP17426.1"/>
    </source>
</evidence>
<evidence type="ECO:0000256" key="1">
    <source>
        <dbReference type="ARBA" id="ARBA00004651"/>
    </source>
</evidence>
<evidence type="ECO:0000259" key="10">
    <source>
        <dbReference type="Pfam" id="PF01618"/>
    </source>
</evidence>
<keyword evidence="4 9" id="KW-0812">Transmembrane</keyword>
<keyword evidence="6 9" id="KW-1133">Transmembrane helix</keyword>
<dbReference type="GO" id="GO:0017038">
    <property type="term" value="P:protein import"/>
    <property type="evidence" value="ECO:0007669"/>
    <property type="project" value="TreeGrafter"/>
</dbReference>
<dbReference type="STRING" id="112903.SAMN04490178_11256"/>
<keyword evidence="12" id="KW-1185">Reference proteome</keyword>
<dbReference type="InterPro" id="IPR050790">
    <property type="entry name" value="ExbB/TolQ_transport"/>
</dbReference>
<gene>
    <name evidence="11" type="ORF">SAMN04490178_11256</name>
</gene>
<dbReference type="GO" id="GO:0005886">
    <property type="term" value="C:plasma membrane"/>
    <property type="evidence" value="ECO:0007669"/>
    <property type="project" value="UniProtKB-SubCell"/>
</dbReference>
<reference evidence="11 12" key="1">
    <citation type="submission" date="2016-10" db="EMBL/GenBank/DDBJ databases">
        <authorList>
            <person name="de Groot N.N."/>
        </authorList>
    </citation>
    <scope>NUCLEOTIDE SEQUENCE [LARGE SCALE GENOMIC DNA]</scope>
    <source>
        <strain evidence="11 12">DSM 13305</strain>
    </source>
</reference>
<feature type="transmembrane region" description="Helical" evidence="9">
    <location>
        <begin position="17"/>
        <end position="38"/>
    </location>
</feature>
<feature type="domain" description="MotA/TolQ/ExbB proton channel" evidence="10">
    <location>
        <begin position="73"/>
        <end position="191"/>
    </location>
</feature>
<evidence type="ECO:0000256" key="5">
    <source>
        <dbReference type="ARBA" id="ARBA00022927"/>
    </source>
</evidence>
<comment type="similarity">
    <text evidence="8">Belongs to the exbB/tolQ family.</text>
</comment>
<dbReference type="AlphaFoldDB" id="A0A1H8VPU8"/>
<keyword evidence="2 8" id="KW-0813">Transport</keyword>
<feature type="transmembrane region" description="Helical" evidence="9">
    <location>
        <begin position="115"/>
        <end position="138"/>
    </location>
</feature>
<evidence type="ECO:0000256" key="8">
    <source>
        <dbReference type="RuleBase" id="RU004057"/>
    </source>
</evidence>
<dbReference type="PANTHER" id="PTHR30625">
    <property type="entry name" value="PROTEIN TOLQ"/>
    <property type="match status" value="1"/>
</dbReference>
<evidence type="ECO:0000256" key="2">
    <source>
        <dbReference type="ARBA" id="ARBA00022448"/>
    </source>
</evidence>
<evidence type="ECO:0000256" key="6">
    <source>
        <dbReference type="ARBA" id="ARBA00022989"/>
    </source>
</evidence>
<name>A0A1H8VPU8_9FIRM</name>
<evidence type="ECO:0000313" key="12">
    <source>
        <dbReference type="Proteomes" id="UP000198847"/>
    </source>
</evidence>
<organism evidence="11 12">
    <name type="scientific">Propionispora vibrioides</name>
    <dbReference type="NCBI Taxonomy" id="112903"/>
    <lineage>
        <taxon>Bacteria</taxon>
        <taxon>Bacillati</taxon>
        <taxon>Bacillota</taxon>
        <taxon>Negativicutes</taxon>
        <taxon>Selenomonadales</taxon>
        <taxon>Sporomusaceae</taxon>
        <taxon>Propionispora</taxon>
    </lineage>
</organism>
<dbReference type="EMBL" id="FODY01000012">
    <property type="protein sequence ID" value="SEP17426.1"/>
    <property type="molecule type" value="Genomic_DNA"/>
</dbReference>
<protein>
    <submittedName>
        <fullName evidence="11">Biopolymer transport protein ExbB</fullName>
    </submittedName>
</protein>
<dbReference type="InterPro" id="IPR002898">
    <property type="entry name" value="MotA_ExbB_proton_chnl"/>
</dbReference>
<dbReference type="PANTHER" id="PTHR30625:SF15">
    <property type="entry name" value="BIOPOLYMER TRANSPORT PROTEIN EXBB"/>
    <property type="match status" value="1"/>
</dbReference>
<evidence type="ECO:0000256" key="3">
    <source>
        <dbReference type="ARBA" id="ARBA00022475"/>
    </source>
</evidence>
<accession>A0A1H8VPU8</accession>
<keyword evidence="3" id="KW-1003">Cell membrane</keyword>
<dbReference type="OrthoDB" id="4045at2"/>
<dbReference type="Proteomes" id="UP000198847">
    <property type="component" value="Unassembled WGS sequence"/>
</dbReference>